<dbReference type="EMBL" id="MDYQ01000042">
    <property type="protein sequence ID" value="PRP85585.1"/>
    <property type="molecule type" value="Genomic_DNA"/>
</dbReference>
<comment type="caution">
    <text evidence="1">The sequence shown here is derived from an EMBL/GenBank/DDBJ whole genome shotgun (WGS) entry which is preliminary data.</text>
</comment>
<dbReference type="InParanoid" id="A0A2P6NNP9"/>
<sequence length="65" mass="7470">MQGEQGTMGDRSLRRGTPFQFEMNASPEERLAIIFQITSVERDKKTTSVKAYKEDLCSTKIFLRP</sequence>
<reference evidence="1 2" key="1">
    <citation type="journal article" date="2018" name="Genome Biol. Evol.">
        <title>Multiple Roots of Fruiting Body Formation in Amoebozoa.</title>
        <authorList>
            <person name="Hillmann F."/>
            <person name="Forbes G."/>
            <person name="Novohradska S."/>
            <person name="Ferling I."/>
            <person name="Riege K."/>
            <person name="Groth M."/>
            <person name="Westermann M."/>
            <person name="Marz M."/>
            <person name="Spaller T."/>
            <person name="Winckler T."/>
            <person name="Schaap P."/>
            <person name="Glockner G."/>
        </authorList>
    </citation>
    <scope>NUCLEOTIDE SEQUENCE [LARGE SCALE GENOMIC DNA]</scope>
    <source>
        <strain evidence="1 2">Jena</strain>
    </source>
</reference>
<accession>A0A2P6NNP9</accession>
<keyword evidence="2" id="KW-1185">Reference proteome</keyword>
<organism evidence="1 2">
    <name type="scientific">Planoprotostelium fungivorum</name>
    <dbReference type="NCBI Taxonomy" id="1890364"/>
    <lineage>
        <taxon>Eukaryota</taxon>
        <taxon>Amoebozoa</taxon>
        <taxon>Evosea</taxon>
        <taxon>Variosea</taxon>
        <taxon>Cavosteliida</taxon>
        <taxon>Cavosteliaceae</taxon>
        <taxon>Planoprotostelium</taxon>
    </lineage>
</organism>
<protein>
    <submittedName>
        <fullName evidence="1">Uncharacterized protein</fullName>
    </submittedName>
</protein>
<evidence type="ECO:0000313" key="1">
    <source>
        <dbReference type="EMBL" id="PRP85585.1"/>
    </source>
</evidence>
<gene>
    <name evidence="1" type="ORF">PROFUN_06374</name>
</gene>
<dbReference type="AlphaFoldDB" id="A0A2P6NNP9"/>
<name>A0A2P6NNP9_9EUKA</name>
<dbReference type="Proteomes" id="UP000241769">
    <property type="component" value="Unassembled WGS sequence"/>
</dbReference>
<evidence type="ECO:0000313" key="2">
    <source>
        <dbReference type="Proteomes" id="UP000241769"/>
    </source>
</evidence>
<proteinExistence type="predicted"/>